<dbReference type="KEGG" id="mey:TM49_21130"/>
<accession>A0A0D5LV12</accession>
<evidence type="ECO:0000313" key="3">
    <source>
        <dbReference type="Proteomes" id="UP000032611"/>
    </source>
</evidence>
<dbReference type="HOGENOM" id="CLU_2106011_0_0_5"/>
<protein>
    <recommendedName>
        <fullName evidence="4">Lipoprotein</fullName>
    </recommendedName>
</protein>
<dbReference type="PATRIC" id="fig|1486262.3.peg.4366"/>
<evidence type="ECO:0008006" key="4">
    <source>
        <dbReference type="Google" id="ProtNLM"/>
    </source>
</evidence>
<dbReference type="EMBL" id="CP010803">
    <property type="protein sequence ID" value="AJY47607.1"/>
    <property type="molecule type" value="Genomic_DNA"/>
</dbReference>
<evidence type="ECO:0000313" key="2">
    <source>
        <dbReference type="EMBL" id="AJY47607.1"/>
    </source>
</evidence>
<evidence type="ECO:0000256" key="1">
    <source>
        <dbReference type="SAM" id="SignalP"/>
    </source>
</evidence>
<proteinExistence type="predicted"/>
<dbReference type="RefSeq" id="WP_045684134.1">
    <property type="nucleotide sequence ID" value="NZ_CP010803.1"/>
</dbReference>
<sequence>MRLTAVAAMLSASVASGCTVTTITAIDGTRMQAISFGSPVIEGCSADKPLSAETLSFGLWNEAGSAGIGLRSARYYCGNAECQVIVWADAGADATAFRARFADIENVCVIERKRG</sequence>
<name>A0A0D5LV12_MAREN</name>
<keyword evidence="3" id="KW-1185">Reference proteome</keyword>
<reference evidence="2 3" key="1">
    <citation type="journal article" date="2015" name="Genome Announc.">
        <title>Complete genome sequence of Martelella endophytica YC6887, which has antifungal activity associated with a halophyte.</title>
        <authorList>
            <person name="Khan A."/>
            <person name="Khan H."/>
            <person name="Chung E.J."/>
            <person name="Hossain M.T."/>
            <person name="Chung Y.R."/>
        </authorList>
    </citation>
    <scope>NUCLEOTIDE SEQUENCE [LARGE SCALE GENOMIC DNA]</scope>
    <source>
        <strain evidence="2">YC6887</strain>
    </source>
</reference>
<keyword evidence="1" id="KW-0732">Signal</keyword>
<feature type="signal peptide" evidence="1">
    <location>
        <begin position="1"/>
        <end position="17"/>
    </location>
</feature>
<organism evidence="2 3">
    <name type="scientific">Martelella endophytica</name>
    <dbReference type="NCBI Taxonomy" id="1486262"/>
    <lineage>
        <taxon>Bacteria</taxon>
        <taxon>Pseudomonadati</taxon>
        <taxon>Pseudomonadota</taxon>
        <taxon>Alphaproteobacteria</taxon>
        <taxon>Hyphomicrobiales</taxon>
        <taxon>Aurantimonadaceae</taxon>
        <taxon>Martelella</taxon>
    </lineage>
</organism>
<dbReference type="Proteomes" id="UP000032611">
    <property type="component" value="Chromosome"/>
</dbReference>
<dbReference type="AlphaFoldDB" id="A0A0D5LV12"/>
<gene>
    <name evidence="2" type="ORF">TM49_21130</name>
</gene>
<dbReference type="PROSITE" id="PS51257">
    <property type="entry name" value="PROKAR_LIPOPROTEIN"/>
    <property type="match status" value="1"/>
</dbReference>
<feature type="chain" id="PRO_5002295302" description="Lipoprotein" evidence="1">
    <location>
        <begin position="18"/>
        <end position="115"/>
    </location>
</feature>